<proteinExistence type="inferred from homology"/>
<dbReference type="AlphaFoldDB" id="W0AA61"/>
<dbReference type="GO" id="GO:0005524">
    <property type="term" value="F:ATP binding"/>
    <property type="evidence" value="ECO:0007669"/>
    <property type="project" value="UniProtKB-KW"/>
</dbReference>
<dbReference type="Pfam" id="PF00005">
    <property type="entry name" value="ABC_tran"/>
    <property type="match status" value="1"/>
</dbReference>
<comment type="subcellular location">
    <subcellularLocation>
        <location evidence="1">Cell inner membrane</location>
        <topology evidence="1">Peripheral membrane protein</topology>
    </subcellularLocation>
</comment>
<dbReference type="Gene3D" id="3.40.50.300">
    <property type="entry name" value="P-loop containing nucleotide triphosphate hydrolases"/>
    <property type="match status" value="1"/>
</dbReference>
<dbReference type="Pfam" id="PF08352">
    <property type="entry name" value="oligo_HPY"/>
    <property type="match status" value="1"/>
</dbReference>
<sequence length="327" mass="35803">MSQTILDVHELRKYYPVGQGWLPGSGRRSVKALDDVTFTLDKGETLAVVGESGCGKSTLGRTILRFVEPSGGNVWLDGHRITEMAGREMRRLRRQMQVVFQDPAASLSPRMRVRDIVAEPLRNYGLVSGRAAIAERVGDLLEQVGLPRDAGERYPHEFSGGQRQRIAIARALAPGPDLLICDEAVSALDVSSKAQIVNLLADLQRRLGLAILFISHDLAVVEHIADRIAVMYLGRIVELADRTTLFAAPAHPYTQALLSAVLDPNPVRKRQRIALKGEVPSPIDPPAGCHFHTRCPYAFERCRSEPPVLAQRAPGQVAACHLEALPG</sequence>
<dbReference type="OrthoDB" id="9802264at2"/>
<organism evidence="7 8">
    <name type="scientific">Sphingomonas sanxanigenens DSM 19645 = NX02</name>
    <dbReference type="NCBI Taxonomy" id="1123269"/>
    <lineage>
        <taxon>Bacteria</taxon>
        <taxon>Pseudomonadati</taxon>
        <taxon>Pseudomonadota</taxon>
        <taxon>Alphaproteobacteria</taxon>
        <taxon>Sphingomonadales</taxon>
        <taxon>Sphingomonadaceae</taxon>
        <taxon>Sphingomonas</taxon>
    </lineage>
</organism>
<dbReference type="PANTHER" id="PTHR43776:SF7">
    <property type="entry name" value="D,D-DIPEPTIDE TRANSPORT ATP-BINDING PROTEIN DDPF-RELATED"/>
    <property type="match status" value="1"/>
</dbReference>
<dbReference type="STRING" id="1123269.NX02_15745"/>
<dbReference type="eggNOG" id="COG4608">
    <property type="taxonomic scope" value="Bacteria"/>
</dbReference>
<keyword evidence="5" id="KW-0067">ATP-binding</keyword>
<dbReference type="SMART" id="SM00382">
    <property type="entry name" value="AAA"/>
    <property type="match status" value="1"/>
</dbReference>
<dbReference type="InterPro" id="IPR050319">
    <property type="entry name" value="ABC_transp_ATP-bind"/>
</dbReference>
<dbReference type="GO" id="GO:0005886">
    <property type="term" value="C:plasma membrane"/>
    <property type="evidence" value="ECO:0007669"/>
    <property type="project" value="UniProtKB-SubCell"/>
</dbReference>
<evidence type="ECO:0000256" key="1">
    <source>
        <dbReference type="ARBA" id="ARBA00004417"/>
    </source>
</evidence>
<dbReference type="GO" id="GO:0016887">
    <property type="term" value="F:ATP hydrolysis activity"/>
    <property type="evidence" value="ECO:0007669"/>
    <property type="project" value="InterPro"/>
</dbReference>
<reference evidence="7 8" key="1">
    <citation type="submission" date="2013-07" db="EMBL/GenBank/DDBJ databases">
        <title>Completed genome of Sphingomonas sanxanigenens NX02.</title>
        <authorList>
            <person name="Ma T."/>
            <person name="Huang H."/>
            <person name="Wu M."/>
            <person name="Li X."/>
            <person name="Li G."/>
        </authorList>
    </citation>
    <scope>NUCLEOTIDE SEQUENCE [LARGE SCALE GENOMIC DNA]</scope>
    <source>
        <strain evidence="7 8">NX02</strain>
    </source>
</reference>
<dbReference type="HOGENOM" id="CLU_000604_1_23_5"/>
<evidence type="ECO:0000256" key="4">
    <source>
        <dbReference type="ARBA" id="ARBA00022741"/>
    </source>
</evidence>
<name>W0AA61_9SPHN</name>
<dbReference type="SUPFAM" id="SSF52540">
    <property type="entry name" value="P-loop containing nucleoside triphosphate hydrolases"/>
    <property type="match status" value="1"/>
</dbReference>
<dbReference type="Proteomes" id="UP000018851">
    <property type="component" value="Chromosome"/>
</dbReference>
<evidence type="ECO:0000313" key="7">
    <source>
        <dbReference type="EMBL" id="AHE54829.1"/>
    </source>
</evidence>
<dbReference type="InterPro" id="IPR013563">
    <property type="entry name" value="Oligopep_ABC_C"/>
</dbReference>
<dbReference type="PANTHER" id="PTHR43776">
    <property type="entry name" value="TRANSPORT ATP-BINDING PROTEIN"/>
    <property type="match status" value="1"/>
</dbReference>
<dbReference type="GO" id="GO:0015833">
    <property type="term" value="P:peptide transport"/>
    <property type="evidence" value="ECO:0007669"/>
    <property type="project" value="InterPro"/>
</dbReference>
<dbReference type="PROSITE" id="PS00211">
    <property type="entry name" value="ABC_TRANSPORTER_1"/>
    <property type="match status" value="1"/>
</dbReference>
<dbReference type="FunFam" id="3.40.50.300:FF:000016">
    <property type="entry name" value="Oligopeptide ABC transporter ATP-binding component"/>
    <property type="match status" value="1"/>
</dbReference>
<dbReference type="InterPro" id="IPR003593">
    <property type="entry name" value="AAA+_ATPase"/>
</dbReference>
<dbReference type="InterPro" id="IPR027417">
    <property type="entry name" value="P-loop_NTPase"/>
</dbReference>
<dbReference type="EMBL" id="CP006644">
    <property type="protein sequence ID" value="AHE54829.1"/>
    <property type="molecule type" value="Genomic_DNA"/>
</dbReference>
<protein>
    <recommendedName>
        <fullName evidence="6">ABC transporter domain-containing protein</fullName>
    </recommendedName>
</protein>
<evidence type="ECO:0000259" key="6">
    <source>
        <dbReference type="PROSITE" id="PS50893"/>
    </source>
</evidence>
<evidence type="ECO:0000313" key="8">
    <source>
        <dbReference type="Proteomes" id="UP000018851"/>
    </source>
</evidence>
<keyword evidence="3" id="KW-0813">Transport</keyword>
<dbReference type="KEGG" id="ssan:NX02_15745"/>
<evidence type="ECO:0000256" key="5">
    <source>
        <dbReference type="ARBA" id="ARBA00022840"/>
    </source>
</evidence>
<dbReference type="GO" id="GO:0055085">
    <property type="term" value="P:transmembrane transport"/>
    <property type="evidence" value="ECO:0007669"/>
    <property type="project" value="UniProtKB-ARBA"/>
</dbReference>
<feature type="domain" description="ABC transporter" evidence="6">
    <location>
        <begin position="6"/>
        <end position="258"/>
    </location>
</feature>
<evidence type="ECO:0000256" key="2">
    <source>
        <dbReference type="ARBA" id="ARBA00005417"/>
    </source>
</evidence>
<evidence type="ECO:0000256" key="3">
    <source>
        <dbReference type="ARBA" id="ARBA00022448"/>
    </source>
</evidence>
<accession>W0AA61</accession>
<dbReference type="NCBIfam" id="TIGR01727">
    <property type="entry name" value="oligo_HPY"/>
    <property type="match status" value="1"/>
</dbReference>
<keyword evidence="8" id="KW-1185">Reference proteome</keyword>
<comment type="similarity">
    <text evidence="2">Belongs to the ABC transporter superfamily.</text>
</comment>
<dbReference type="InterPro" id="IPR003439">
    <property type="entry name" value="ABC_transporter-like_ATP-bd"/>
</dbReference>
<dbReference type="PATRIC" id="fig|1123269.5.peg.3077"/>
<keyword evidence="4" id="KW-0547">Nucleotide-binding</keyword>
<dbReference type="PROSITE" id="PS50893">
    <property type="entry name" value="ABC_TRANSPORTER_2"/>
    <property type="match status" value="1"/>
</dbReference>
<gene>
    <name evidence="7" type="ORF">NX02_15745</name>
</gene>
<dbReference type="InterPro" id="IPR017871">
    <property type="entry name" value="ABC_transporter-like_CS"/>
</dbReference>
<dbReference type="RefSeq" id="WP_025293031.1">
    <property type="nucleotide sequence ID" value="NZ_CP006644.1"/>
</dbReference>
<dbReference type="CDD" id="cd03257">
    <property type="entry name" value="ABC_NikE_OppD_transporters"/>
    <property type="match status" value="1"/>
</dbReference>